<accession>A0A2N5PGA2</accession>
<evidence type="ECO:0000313" key="4">
    <source>
        <dbReference type="Proteomes" id="UP000234891"/>
    </source>
</evidence>
<reference evidence="3 4" key="1">
    <citation type="journal article" date="2017" name="Genome Med.">
        <title>A novel Ruminococcus gnavus clade enriched in inflammatory bowel disease patients.</title>
        <authorList>
            <person name="Hall A.B."/>
            <person name="Yassour M."/>
            <person name="Sauk J."/>
            <person name="Garner A."/>
            <person name="Jiang X."/>
            <person name="Arthur T."/>
            <person name="Lagoudas G.K."/>
            <person name="Vatanen T."/>
            <person name="Fornelos N."/>
            <person name="Wilson R."/>
            <person name="Bertha M."/>
            <person name="Cohen M."/>
            <person name="Garber J."/>
            <person name="Khalili H."/>
            <person name="Gevers D."/>
            <person name="Ananthakrishnan A.N."/>
            <person name="Kugathasan S."/>
            <person name="Lander E.S."/>
            <person name="Blainey P."/>
            <person name="Vlamakis H."/>
            <person name="Xavier R.J."/>
            <person name="Huttenhower C."/>
        </authorList>
    </citation>
    <scope>NUCLEOTIDE SEQUENCE [LARGE SCALE GENOMIC DNA]</scope>
    <source>
        <strain evidence="3 4">RJX1124</strain>
    </source>
</reference>
<dbReference type="InterPro" id="IPR050300">
    <property type="entry name" value="GDXG_lipolytic_enzyme"/>
</dbReference>
<sequence>MRITKYNSMNDILAYPDMENYLRVFYSEYLLDMYPKEAYHLPLARMEQIGKTPWGEPFSIIVDQLIDAVNLILDLRENGTRRAISLWNESEDWSLKKDRKGEKESVFLLAPDNITEKVRKKRRPAVIICPGGGYCEVCFSGEGTPILNYMEAQGYAAFILKYRVSPAVYPAPQEDLSLAIRYVREHALEYGVDPDNILTLGASAGGHLCASQAALAKRVEDTPDKVCLCYPVISFTEEPHEGSAELLTGGDTSLREMLSAEKLVTESYPETFVWTCADDDCVPPSNAVRMGAALKKAHVRHELFVYPSGGHGCGLAFSKEAHDWSRAMVEFFKDQQ</sequence>
<feature type="domain" description="BD-FAE-like" evidence="2">
    <location>
        <begin position="116"/>
        <end position="217"/>
    </location>
</feature>
<dbReference type="AlphaFoldDB" id="A0A2N5PGA2"/>
<dbReference type="PANTHER" id="PTHR48081:SF6">
    <property type="entry name" value="PEPTIDASE S9 PROLYL OLIGOPEPTIDASE CATALYTIC DOMAIN-CONTAINING PROTEIN"/>
    <property type="match status" value="1"/>
</dbReference>
<dbReference type="EMBL" id="NIHS01000004">
    <property type="protein sequence ID" value="PLT74176.1"/>
    <property type="molecule type" value="Genomic_DNA"/>
</dbReference>
<dbReference type="SUPFAM" id="SSF53474">
    <property type="entry name" value="alpha/beta-Hydrolases"/>
    <property type="match status" value="1"/>
</dbReference>
<dbReference type="InterPro" id="IPR049492">
    <property type="entry name" value="BD-FAE-like_dom"/>
</dbReference>
<evidence type="ECO:0000256" key="1">
    <source>
        <dbReference type="ARBA" id="ARBA00022801"/>
    </source>
</evidence>
<gene>
    <name evidence="3" type="ORF">CDL26_03605</name>
</gene>
<keyword evidence="1" id="KW-0378">Hydrolase</keyword>
<dbReference type="InterPro" id="IPR029058">
    <property type="entry name" value="AB_hydrolase_fold"/>
</dbReference>
<dbReference type="Pfam" id="PF20434">
    <property type="entry name" value="BD-FAE"/>
    <property type="match status" value="1"/>
</dbReference>
<dbReference type="PANTHER" id="PTHR48081">
    <property type="entry name" value="AB HYDROLASE SUPERFAMILY PROTEIN C4A8.06C"/>
    <property type="match status" value="1"/>
</dbReference>
<dbReference type="GO" id="GO:0016787">
    <property type="term" value="F:hydrolase activity"/>
    <property type="evidence" value="ECO:0007669"/>
    <property type="project" value="UniProtKB-KW"/>
</dbReference>
<organism evidence="3 4">
    <name type="scientific">Mediterraneibacter gnavus</name>
    <name type="common">Ruminococcus gnavus</name>
    <dbReference type="NCBI Taxonomy" id="33038"/>
    <lineage>
        <taxon>Bacteria</taxon>
        <taxon>Bacillati</taxon>
        <taxon>Bacillota</taxon>
        <taxon>Clostridia</taxon>
        <taxon>Lachnospirales</taxon>
        <taxon>Lachnospiraceae</taxon>
        <taxon>Mediterraneibacter</taxon>
    </lineage>
</organism>
<dbReference type="RefSeq" id="WP_101870206.1">
    <property type="nucleotide sequence ID" value="NZ_NIHS01000004.1"/>
</dbReference>
<comment type="caution">
    <text evidence="3">The sequence shown here is derived from an EMBL/GenBank/DDBJ whole genome shotgun (WGS) entry which is preliminary data.</text>
</comment>
<dbReference type="Gene3D" id="3.40.50.1820">
    <property type="entry name" value="alpha/beta hydrolase"/>
    <property type="match status" value="1"/>
</dbReference>
<name>A0A2N5PGA2_MEDGN</name>
<proteinExistence type="predicted"/>
<evidence type="ECO:0000259" key="2">
    <source>
        <dbReference type="Pfam" id="PF20434"/>
    </source>
</evidence>
<evidence type="ECO:0000313" key="3">
    <source>
        <dbReference type="EMBL" id="PLT74176.1"/>
    </source>
</evidence>
<dbReference type="Proteomes" id="UP000234891">
    <property type="component" value="Unassembled WGS sequence"/>
</dbReference>
<protein>
    <recommendedName>
        <fullName evidence="2">BD-FAE-like domain-containing protein</fullName>
    </recommendedName>
</protein>